<dbReference type="Gene3D" id="3.60.10.10">
    <property type="entry name" value="Endonuclease/exonuclease/phosphatase"/>
    <property type="match status" value="1"/>
</dbReference>
<proteinExistence type="predicted"/>
<protein>
    <recommendedName>
        <fullName evidence="1">Reverse transcriptase domain-containing protein</fullName>
    </recommendedName>
</protein>
<gene>
    <name evidence="2" type="ORF">FSB_LOCUS32941</name>
</gene>
<organism evidence="2">
    <name type="scientific">Fagus sylvatica</name>
    <name type="common">Beechnut</name>
    <dbReference type="NCBI Taxonomy" id="28930"/>
    <lineage>
        <taxon>Eukaryota</taxon>
        <taxon>Viridiplantae</taxon>
        <taxon>Streptophyta</taxon>
        <taxon>Embryophyta</taxon>
        <taxon>Tracheophyta</taxon>
        <taxon>Spermatophyta</taxon>
        <taxon>Magnoliopsida</taxon>
        <taxon>eudicotyledons</taxon>
        <taxon>Gunneridae</taxon>
        <taxon>Pentapetalae</taxon>
        <taxon>rosids</taxon>
        <taxon>fabids</taxon>
        <taxon>Fagales</taxon>
        <taxon>Fagaceae</taxon>
        <taxon>Fagus</taxon>
    </lineage>
</organism>
<dbReference type="SUPFAM" id="SSF56672">
    <property type="entry name" value="DNA/RNA polymerases"/>
    <property type="match status" value="1"/>
</dbReference>
<dbReference type="InterPro" id="IPR036691">
    <property type="entry name" value="Endo/exonu/phosph_ase_sf"/>
</dbReference>
<accession>A0A2N9H089</accession>
<dbReference type="AlphaFoldDB" id="A0A2N9H089"/>
<feature type="domain" description="Reverse transcriptase" evidence="1">
    <location>
        <begin position="411"/>
        <end position="548"/>
    </location>
</feature>
<dbReference type="InterPro" id="IPR000477">
    <property type="entry name" value="RT_dom"/>
</dbReference>
<dbReference type="SUPFAM" id="SSF56219">
    <property type="entry name" value="DNase I-like"/>
    <property type="match status" value="1"/>
</dbReference>
<dbReference type="PANTHER" id="PTHR46890">
    <property type="entry name" value="NON-LTR RETROLELEMENT REVERSE TRANSCRIPTASE-LIKE PROTEIN-RELATED"/>
    <property type="match status" value="1"/>
</dbReference>
<name>A0A2N9H089_FAGSY</name>
<evidence type="ECO:0000313" key="2">
    <source>
        <dbReference type="EMBL" id="SPD05059.1"/>
    </source>
</evidence>
<dbReference type="EMBL" id="OIVN01002613">
    <property type="protein sequence ID" value="SPD05059.1"/>
    <property type="molecule type" value="Genomic_DNA"/>
</dbReference>
<dbReference type="PANTHER" id="PTHR46890:SF50">
    <property type="entry name" value="RNA-DIRECTED DNA POLYMERASE, EUKARYOTA, REVERSE TRANSCRIPTASE ZINC-BINDING DOMAIN PROTEIN-RELATED"/>
    <property type="match status" value="1"/>
</dbReference>
<dbReference type="InterPro" id="IPR052343">
    <property type="entry name" value="Retrotransposon-Effector_Assoc"/>
</dbReference>
<reference evidence="2" key="1">
    <citation type="submission" date="2018-02" db="EMBL/GenBank/DDBJ databases">
        <authorList>
            <person name="Cohen D.B."/>
            <person name="Kent A.D."/>
        </authorList>
    </citation>
    <scope>NUCLEOTIDE SEQUENCE</scope>
</reference>
<dbReference type="Pfam" id="PF00078">
    <property type="entry name" value="RVT_1"/>
    <property type="match status" value="1"/>
</dbReference>
<dbReference type="CDD" id="cd01650">
    <property type="entry name" value="RT_nLTR_like"/>
    <property type="match status" value="1"/>
</dbReference>
<evidence type="ECO:0000259" key="1">
    <source>
        <dbReference type="Pfam" id="PF00078"/>
    </source>
</evidence>
<dbReference type="InterPro" id="IPR043502">
    <property type="entry name" value="DNA/RNA_pol_sf"/>
</dbReference>
<sequence>MAIARRHQLRWWAQLRTAKYRLRCPRVRSRQLMGGPFSDFISMDGLGESKDVEGWVSLPLVLAGDTDGENISPHDCVPLASIMPSGVTSDLNDQECLALLQRIEADRFAKKSTSVSRRRQGVKGTRELRSLISSVNYEGRQPETKLEGIDLQLVRSLWGNSYVDWEVLPAVDGLEWVGTGLYGPTIDGLRHEFWDELSTVCQKWGLPWCVFGDFNMVHFPSERLGCTRLTSHMMDFSDFIEESHLVDLPLGGGQYTWSRASDNPAMSQIDRFLISSDWEDSYPEVNQKLMPQPLSDHFPILLEWNLLEFGNVGCKKHHLLGQLEALNSKECSGVIEDSDRALLESRFEKEEILQVVRDLQGDKSPGPDGFNMAFFQKCWHVVENDVLGFFEEVYEHDTFAYSLNATFVALIPKKQNASNIRDFHPISLVGSVYNILAKVLANRLKRVLDGLVSESQNAFVGGRQTPDLILIANECLDSRLRSNIPGVVCKLDIEKAYDHVNWDCLLHLLEHMGFGFFGSSRGLRQGDPLSPLLFLLIMEVLSQLLRRTEEAGLIHGFKAGKELAVTGLGVNMGKSELVSVGAVPNVSQLTDILCCRVGVLPMSYLGMPLGASFKAAAVWNPILEKIKRSSLANGGLGVRRVDVINKALLGKWLYRFGREENHLWRRVIAAKYGLEGGGWFSKQPKGTHGCSLWKGIMLGRDKFRSHIELVAGKGDRVLFWHDIWCGGTPLKSLFPVLFSCSSNKIAFIESLLCRSVEGGGRVWNLTFTRNFNDWEMDEVLNFFTFIHSKAPANEDPDVLRWNLRRHGRFDAKSFYHVLSGKAEISFPLKAIWRIKAPRRVAFFMWTTAWGKILVII</sequence>